<feature type="transmembrane region" description="Helical" evidence="5">
    <location>
        <begin position="41"/>
        <end position="59"/>
    </location>
</feature>
<evidence type="ECO:0000256" key="1">
    <source>
        <dbReference type="ARBA" id="ARBA00004141"/>
    </source>
</evidence>
<keyword evidence="3 5" id="KW-1133">Transmembrane helix</keyword>
<proteinExistence type="predicted"/>
<organism evidence="6 7">
    <name type="scientific">Kurthia sibirica</name>
    <dbReference type="NCBI Taxonomy" id="202750"/>
    <lineage>
        <taxon>Bacteria</taxon>
        <taxon>Bacillati</taxon>
        <taxon>Bacillota</taxon>
        <taxon>Bacilli</taxon>
        <taxon>Bacillales</taxon>
        <taxon>Caryophanaceae</taxon>
        <taxon>Kurthia</taxon>
    </lineage>
</organism>
<comment type="caution">
    <text evidence="6">The sequence shown here is derived from an EMBL/GenBank/DDBJ whole genome shotgun (WGS) entry which is preliminary data.</text>
</comment>
<evidence type="ECO:0000256" key="2">
    <source>
        <dbReference type="ARBA" id="ARBA00022692"/>
    </source>
</evidence>
<dbReference type="EMBL" id="QFVR01000005">
    <property type="protein sequence ID" value="PWI26053.1"/>
    <property type="molecule type" value="Genomic_DNA"/>
</dbReference>
<name>A0A2U3AND3_9BACL</name>
<keyword evidence="2 5" id="KW-0812">Transmembrane</keyword>
<gene>
    <name evidence="6" type="ORF">DEX24_05860</name>
</gene>
<evidence type="ECO:0000313" key="6">
    <source>
        <dbReference type="EMBL" id="PWI26053.1"/>
    </source>
</evidence>
<feature type="transmembrane region" description="Helical" evidence="5">
    <location>
        <begin position="179"/>
        <end position="196"/>
    </location>
</feature>
<feature type="transmembrane region" description="Helical" evidence="5">
    <location>
        <begin position="80"/>
        <end position="106"/>
    </location>
</feature>
<accession>A0A2U3AND3</accession>
<dbReference type="InterPro" id="IPR050681">
    <property type="entry name" value="CDF/SLC30A"/>
</dbReference>
<reference evidence="6 7" key="1">
    <citation type="submission" date="2018-05" db="EMBL/GenBank/DDBJ databases">
        <title>Kurthia sibirica genome sequence.</title>
        <authorList>
            <person name="Maclea K.S."/>
            <person name="Goen A.E."/>
        </authorList>
    </citation>
    <scope>NUCLEOTIDE SEQUENCE [LARGE SCALE GENOMIC DNA]</scope>
    <source>
        <strain evidence="6 7">ATCC 49154</strain>
    </source>
</reference>
<dbReference type="SUPFAM" id="SSF161111">
    <property type="entry name" value="Cation efflux protein transmembrane domain-like"/>
    <property type="match status" value="1"/>
</dbReference>
<feature type="transmembrane region" description="Helical" evidence="5">
    <location>
        <begin position="118"/>
        <end position="138"/>
    </location>
</feature>
<dbReference type="Proteomes" id="UP000245938">
    <property type="component" value="Unassembled WGS sequence"/>
</dbReference>
<protein>
    <recommendedName>
        <fullName evidence="8">Cation transporter</fullName>
    </recommendedName>
</protein>
<keyword evidence="7" id="KW-1185">Reference proteome</keyword>
<keyword evidence="4 5" id="KW-0472">Membrane</keyword>
<evidence type="ECO:0000256" key="4">
    <source>
        <dbReference type="ARBA" id="ARBA00023136"/>
    </source>
</evidence>
<dbReference type="PANTHER" id="PTHR11562:SF17">
    <property type="entry name" value="RE54080P-RELATED"/>
    <property type="match status" value="1"/>
</dbReference>
<evidence type="ECO:0008006" key="8">
    <source>
        <dbReference type="Google" id="ProtNLM"/>
    </source>
</evidence>
<feature type="transmembrane region" description="Helical" evidence="5">
    <location>
        <begin position="150"/>
        <end position="167"/>
    </location>
</feature>
<dbReference type="InterPro" id="IPR027469">
    <property type="entry name" value="Cation_efflux_TMD_sf"/>
</dbReference>
<dbReference type="OrthoDB" id="9809646at2"/>
<dbReference type="Gene3D" id="1.20.1510.10">
    <property type="entry name" value="Cation efflux protein transmembrane domain"/>
    <property type="match status" value="1"/>
</dbReference>
<sequence length="289" mass="32733">MFDLDFKKTSKSNNHFVKIALSLLFIAMILSWIGAAKSQSITQIVVTAYLFSMIVLMYANNTIETVVERAFSLKRSYSYFRFEVLTALILAITLAVSGLYMLFLVLPQQVTTNSSNELLAYSIVTAVIVAVAMSFAFIKQQQTRINKILKSFYSMIPPFIAAAVAIYSTTHNSPTLERLATLLIILFILRNCWLIMKRSCHFLMEGTPQKLDLIQLTSDLQAFDHVLRVQGISAWSISTNLFGIKCQIVINNIERSQFIVDEITDFIINHYNVEHISFEIINSTSEGKI</sequence>
<dbReference type="AlphaFoldDB" id="A0A2U3AND3"/>
<dbReference type="GO" id="GO:0005886">
    <property type="term" value="C:plasma membrane"/>
    <property type="evidence" value="ECO:0007669"/>
    <property type="project" value="TreeGrafter"/>
</dbReference>
<dbReference type="PANTHER" id="PTHR11562">
    <property type="entry name" value="CATION EFFLUX PROTEIN/ ZINC TRANSPORTER"/>
    <property type="match status" value="1"/>
</dbReference>
<evidence type="ECO:0000256" key="5">
    <source>
        <dbReference type="SAM" id="Phobius"/>
    </source>
</evidence>
<dbReference type="GO" id="GO:0005385">
    <property type="term" value="F:zinc ion transmembrane transporter activity"/>
    <property type="evidence" value="ECO:0007669"/>
    <property type="project" value="TreeGrafter"/>
</dbReference>
<evidence type="ECO:0000256" key="3">
    <source>
        <dbReference type="ARBA" id="ARBA00022989"/>
    </source>
</evidence>
<comment type="subcellular location">
    <subcellularLocation>
        <location evidence="1">Membrane</location>
        <topology evidence="1">Multi-pass membrane protein</topology>
    </subcellularLocation>
</comment>
<dbReference type="RefSeq" id="WP_109305474.1">
    <property type="nucleotide sequence ID" value="NZ_BJUF01000038.1"/>
</dbReference>
<evidence type="ECO:0000313" key="7">
    <source>
        <dbReference type="Proteomes" id="UP000245938"/>
    </source>
</evidence>
<feature type="transmembrane region" description="Helical" evidence="5">
    <location>
        <begin position="16"/>
        <end position="35"/>
    </location>
</feature>